<name>A0AAV4T3L5_CAEEX</name>
<dbReference type="EMBL" id="BPLR01010555">
    <property type="protein sequence ID" value="GIY40086.1"/>
    <property type="molecule type" value="Genomic_DNA"/>
</dbReference>
<proteinExistence type="predicted"/>
<feature type="region of interest" description="Disordered" evidence="1">
    <location>
        <begin position="57"/>
        <end position="83"/>
    </location>
</feature>
<dbReference type="Proteomes" id="UP001054945">
    <property type="component" value="Unassembled WGS sequence"/>
</dbReference>
<reference evidence="2 3" key="1">
    <citation type="submission" date="2021-06" db="EMBL/GenBank/DDBJ databases">
        <title>Caerostris extrusa draft genome.</title>
        <authorList>
            <person name="Kono N."/>
            <person name="Arakawa K."/>
        </authorList>
    </citation>
    <scope>NUCLEOTIDE SEQUENCE [LARGE SCALE GENOMIC DNA]</scope>
</reference>
<keyword evidence="3" id="KW-1185">Reference proteome</keyword>
<sequence>MRRVKKRLERGATSSEGSEGELFLTYSLTQNQIISRDFFFSRVFYPSPFRSTEVAPFGEDLTSGDPRKGERFHQNSFRGRCRN</sequence>
<accession>A0AAV4T3L5</accession>
<gene>
    <name evidence="2" type="ORF">CEXT_420581</name>
</gene>
<evidence type="ECO:0000313" key="2">
    <source>
        <dbReference type="EMBL" id="GIY40086.1"/>
    </source>
</evidence>
<dbReference type="AlphaFoldDB" id="A0AAV4T3L5"/>
<comment type="caution">
    <text evidence="2">The sequence shown here is derived from an EMBL/GenBank/DDBJ whole genome shotgun (WGS) entry which is preliminary data.</text>
</comment>
<evidence type="ECO:0000313" key="3">
    <source>
        <dbReference type="Proteomes" id="UP001054945"/>
    </source>
</evidence>
<evidence type="ECO:0000256" key="1">
    <source>
        <dbReference type="SAM" id="MobiDB-lite"/>
    </source>
</evidence>
<organism evidence="2 3">
    <name type="scientific">Caerostris extrusa</name>
    <name type="common">Bark spider</name>
    <name type="synonym">Caerostris bankana</name>
    <dbReference type="NCBI Taxonomy" id="172846"/>
    <lineage>
        <taxon>Eukaryota</taxon>
        <taxon>Metazoa</taxon>
        <taxon>Ecdysozoa</taxon>
        <taxon>Arthropoda</taxon>
        <taxon>Chelicerata</taxon>
        <taxon>Arachnida</taxon>
        <taxon>Araneae</taxon>
        <taxon>Araneomorphae</taxon>
        <taxon>Entelegynae</taxon>
        <taxon>Araneoidea</taxon>
        <taxon>Araneidae</taxon>
        <taxon>Caerostris</taxon>
    </lineage>
</organism>
<protein>
    <submittedName>
        <fullName evidence="2">Uncharacterized protein</fullName>
    </submittedName>
</protein>